<evidence type="ECO:0000256" key="3">
    <source>
        <dbReference type="ARBA" id="ARBA00022741"/>
    </source>
</evidence>
<keyword evidence="4" id="KW-0067">ATP-binding</keyword>
<keyword evidence="2" id="KW-0997">Cell inner membrane</keyword>
<feature type="domain" description="ABC transporter" evidence="5">
    <location>
        <begin position="4"/>
        <end position="237"/>
    </location>
</feature>
<dbReference type="EMBL" id="CP013387">
    <property type="protein sequence ID" value="AOJ04141.1"/>
    <property type="molecule type" value="Genomic_DNA"/>
</dbReference>
<dbReference type="AlphaFoldDB" id="A0A1B4FKD7"/>
<proteinExistence type="predicted"/>
<dbReference type="PANTHER" id="PTHR42794">
    <property type="entry name" value="HEMIN IMPORT ATP-BINDING PROTEIN HMUV"/>
    <property type="match status" value="1"/>
</dbReference>
<evidence type="ECO:0000313" key="6">
    <source>
        <dbReference type="EMBL" id="AOJ04141.1"/>
    </source>
</evidence>
<keyword evidence="2" id="KW-0472">Membrane</keyword>
<reference evidence="6 7" key="1">
    <citation type="submission" date="2015-12" db="EMBL/GenBank/DDBJ databases">
        <title>Diversity of Burkholderia near neighbor genomes.</title>
        <authorList>
            <person name="Sahl J."/>
            <person name="Wagner D."/>
            <person name="Keim P."/>
        </authorList>
    </citation>
    <scope>NUCLEOTIDE SEQUENCE [LARGE SCALE GENOMIC DNA]</scope>
    <source>
        <strain evidence="6 7">BDU6</strain>
    </source>
</reference>
<evidence type="ECO:0000256" key="2">
    <source>
        <dbReference type="ARBA" id="ARBA00022519"/>
    </source>
</evidence>
<dbReference type="InterPro" id="IPR017871">
    <property type="entry name" value="ABC_transporter-like_CS"/>
</dbReference>
<dbReference type="PROSITE" id="PS50893">
    <property type="entry name" value="ABC_TRANSPORTER_2"/>
    <property type="match status" value="1"/>
</dbReference>
<accession>A0A1B4FKD7</accession>
<dbReference type="RefSeq" id="WP_059471353.1">
    <property type="nucleotide sequence ID" value="NZ_CP013387.1"/>
</dbReference>
<keyword evidence="7" id="KW-1185">Reference proteome</keyword>
<keyword evidence="1" id="KW-1003">Cell membrane</keyword>
<dbReference type="InterPro" id="IPR027417">
    <property type="entry name" value="P-loop_NTPase"/>
</dbReference>
<dbReference type="SMART" id="SM00382">
    <property type="entry name" value="AAA"/>
    <property type="match status" value="1"/>
</dbReference>
<sequence length="273" mass="29704">MELLRIENVGATLDGRRVLDRVGIGPLPPGSLTALLGANAAGKSTLLRRIAGDLDGPGLIQVDSRPVEFWPSQHSNRPAFVPQDIFAGAALRVLEALLLACKQQGGWRIAADELDAVAVLLRQLRIEGIAQCELQTLSGGQRQLVSIAQALIRNPRILLLDEPTSALDLQRQFELLALLRWLTRERGLCVLMASHDLNHTLRFADYVAVLHEGRVLAFGVPGEVITPSLLTQVYGVRARVEHCSQGHLHVIVDGPHVEPAVAFPSPVLERTLT</sequence>
<name>A0A1B4FKD7_9BURK</name>
<evidence type="ECO:0000313" key="7">
    <source>
        <dbReference type="Proteomes" id="UP000062519"/>
    </source>
</evidence>
<gene>
    <name evidence="6" type="ORF">WS70_19935</name>
</gene>
<dbReference type="Pfam" id="PF00005">
    <property type="entry name" value="ABC_tran"/>
    <property type="match status" value="1"/>
</dbReference>
<dbReference type="PANTHER" id="PTHR42794:SF2">
    <property type="entry name" value="ABC TRANSPORTER ATP-BINDING PROTEIN"/>
    <property type="match status" value="1"/>
</dbReference>
<dbReference type="SUPFAM" id="SSF52540">
    <property type="entry name" value="P-loop containing nucleoside triphosphate hydrolases"/>
    <property type="match status" value="1"/>
</dbReference>
<dbReference type="KEGG" id="buu:WS70_19935"/>
<evidence type="ECO:0000256" key="4">
    <source>
        <dbReference type="ARBA" id="ARBA00022840"/>
    </source>
</evidence>
<dbReference type="PROSITE" id="PS00211">
    <property type="entry name" value="ABC_TRANSPORTER_1"/>
    <property type="match status" value="1"/>
</dbReference>
<keyword evidence="3" id="KW-0547">Nucleotide-binding</keyword>
<dbReference type="CDD" id="cd03214">
    <property type="entry name" value="ABC_Iron-Siderophores_B12_Hemin"/>
    <property type="match status" value="1"/>
</dbReference>
<dbReference type="GO" id="GO:0005524">
    <property type="term" value="F:ATP binding"/>
    <property type="evidence" value="ECO:0007669"/>
    <property type="project" value="UniProtKB-KW"/>
</dbReference>
<evidence type="ECO:0000256" key="1">
    <source>
        <dbReference type="ARBA" id="ARBA00022475"/>
    </source>
</evidence>
<protein>
    <submittedName>
        <fullName evidence="6">Ferrichrome ABC transporter</fullName>
    </submittedName>
</protein>
<dbReference type="InterPro" id="IPR003593">
    <property type="entry name" value="AAA+_ATPase"/>
</dbReference>
<dbReference type="Proteomes" id="UP000062519">
    <property type="component" value="Chromosome 2"/>
</dbReference>
<dbReference type="Gene3D" id="3.40.50.300">
    <property type="entry name" value="P-loop containing nucleotide triphosphate hydrolases"/>
    <property type="match status" value="1"/>
</dbReference>
<dbReference type="InterPro" id="IPR003439">
    <property type="entry name" value="ABC_transporter-like_ATP-bd"/>
</dbReference>
<dbReference type="GO" id="GO:0016887">
    <property type="term" value="F:ATP hydrolysis activity"/>
    <property type="evidence" value="ECO:0007669"/>
    <property type="project" value="InterPro"/>
</dbReference>
<organism evidence="6 7">
    <name type="scientific">Burkholderia mayonis</name>
    <dbReference type="NCBI Taxonomy" id="1385591"/>
    <lineage>
        <taxon>Bacteria</taxon>
        <taxon>Pseudomonadati</taxon>
        <taxon>Pseudomonadota</taxon>
        <taxon>Betaproteobacteria</taxon>
        <taxon>Burkholderiales</taxon>
        <taxon>Burkholderiaceae</taxon>
        <taxon>Burkholderia</taxon>
        <taxon>pseudomallei group</taxon>
    </lineage>
</organism>
<evidence type="ECO:0000259" key="5">
    <source>
        <dbReference type="PROSITE" id="PS50893"/>
    </source>
</evidence>